<sequence length="81" mass="9922">MPGWKYSFERLSKHKYVAYIIHPKKVEENYLDRHVRHSGCKANEGQRTIYNWFHPKQVEQVEEEEEYDSDIYDNMDEDDLI</sequence>
<proteinExistence type="predicted"/>
<gene>
    <name evidence="2" type="ORF">C1645_837775</name>
</gene>
<evidence type="ECO:0000256" key="1">
    <source>
        <dbReference type="SAM" id="MobiDB-lite"/>
    </source>
</evidence>
<evidence type="ECO:0000313" key="3">
    <source>
        <dbReference type="Proteomes" id="UP000265703"/>
    </source>
</evidence>
<feature type="region of interest" description="Disordered" evidence="1">
    <location>
        <begin position="60"/>
        <end position="81"/>
    </location>
</feature>
<dbReference type="Proteomes" id="UP000265703">
    <property type="component" value="Unassembled WGS sequence"/>
</dbReference>
<organism evidence="2 3">
    <name type="scientific">Glomus cerebriforme</name>
    <dbReference type="NCBI Taxonomy" id="658196"/>
    <lineage>
        <taxon>Eukaryota</taxon>
        <taxon>Fungi</taxon>
        <taxon>Fungi incertae sedis</taxon>
        <taxon>Mucoromycota</taxon>
        <taxon>Glomeromycotina</taxon>
        <taxon>Glomeromycetes</taxon>
        <taxon>Glomerales</taxon>
        <taxon>Glomeraceae</taxon>
        <taxon>Glomus</taxon>
    </lineage>
</organism>
<dbReference type="AlphaFoldDB" id="A0A397SEW4"/>
<dbReference type="OrthoDB" id="2388513at2759"/>
<dbReference type="EMBL" id="QKYT01000871">
    <property type="protein sequence ID" value="RIA80964.1"/>
    <property type="molecule type" value="Genomic_DNA"/>
</dbReference>
<protein>
    <submittedName>
        <fullName evidence="2">Uncharacterized protein</fullName>
    </submittedName>
</protein>
<accession>A0A397SEW4</accession>
<keyword evidence="3" id="KW-1185">Reference proteome</keyword>
<reference evidence="2 3" key="1">
    <citation type="submission" date="2018-06" db="EMBL/GenBank/DDBJ databases">
        <title>Comparative genomics reveals the genomic features of Rhizophagus irregularis, R. cerebriforme, R. diaphanum and Gigaspora rosea, and their symbiotic lifestyle signature.</title>
        <authorList>
            <person name="Morin E."/>
            <person name="San Clemente H."/>
            <person name="Chen E.C.H."/>
            <person name="De La Providencia I."/>
            <person name="Hainaut M."/>
            <person name="Kuo A."/>
            <person name="Kohler A."/>
            <person name="Murat C."/>
            <person name="Tang N."/>
            <person name="Roy S."/>
            <person name="Loubradou J."/>
            <person name="Henrissat B."/>
            <person name="Grigoriev I.V."/>
            <person name="Corradi N."/>
            <person name="Roux C."/>
            <person name="Martin F.M."/>
        </authorList>
    </citation>
    <scope>NUCLEOTIDE SEQUENCE [LARGE SCALE GENOMIC DNA]</scope>
    <source>
        <strain evidence="2 3">DAOM 227022</strain>
    </source>
</reference>
<comment type="caution">
    <text evidence="2">The sequence shown here is derived from an EMBL/GenBank/DDBJ whole genome shotgun (WGS) entry which is preliminary data.</text>
</comment>
<evidence type="ECO:0000313" key="2">
    <source>
        <dbReference type="EMBL" id="RIA80964.1"/>
    </source>
</evidence>
<name>A0A397SEW4_9GLOM</name>